<evidence type="ECO:0000256" key="3">
    <source>
        <dbReference type="RuleBase" id="RU000363"/>
    </source>
</evidence>
<dbReference type="PANTHER" id="PTHR43976">
    <property type="entry name" value="SHORT CHAIN DEHYDROGENASE"/>
    <property type="match status" value="1"/>
</dbReference>
<organism evidence="5 6">
    <name type="scientific">Nguyenibacter vanlangensis</name>
    <dbReference type="NCBI Taxonomy" id="1216886"/>
    <lineage>
        <taxon>Bacteria</taxon>
        <taxon>Pseudomonadati</taxon>
        <taxon>Pseudomonadota</taxon>
        <taxon>Alphaproteobacteria</taxon>
        <taxon>Acetobacterales</taxon>
        <taxon>Acetobacteraceae</taxon>
        <taxon>Nguyenibacter</taxon>
    </lineage>
</organism>
<dbReference type="InterPro" id="IPR002347">
    <property type="entry name" value="SDR_fam"/>
</dbReference>
<evidence type="ECO:0000259" key="4">
    <source>
        <dbReference type="SMART" id="SM00822"/>
    </source>
</evidence>
<dbReference type="Gene3D" id="3.40.50.720">
    <property type="entry name" value="NAD(P)-binding Rossmann-like Domain"/>
    <property type="match status" value="1"/>
</dbReference>
<dbReference type="NCBIfam" id="NF004824">
    <property type="entry name" value="PRK06180.1"/>
    <property type="match status" value="1"/>
</dbReference>
<dbReference type="PANTHER" id="PTHR43976:SF16">
    <property type="entry name" value="SHORT-CHAIN DEHYDROGENASE_REDUCTASE FAMILY PROTEIN"/>
    <property type="match status" value="1"/>
</dbReference>
<dbReference type="SUPFAM" id="SSF51735">
    <property type="entry name" value="NAD(P)-binding Rossmann-fold domains"/>
    <property type="match status" value="1"/>
</dbReference>
<evidence type="ECO:0000256" key="1">
    <source>
        <dbReference type="ARBA" id="ARBA00006484"/>
    </source>
</evidence>
<dbReference type="PRINTS" id="PR00081">
    <property type="entry name" value="GDHRDH"/>
</dbReference>
<sequence>MSDRAMKKTWFITGVSGGLGYALAEAVLSAGGRVVGTSRQRTAAPDLQERYGACLRVIALDLTDEKAIRAAVREAEGWAGTLDVVVNNAGYGLTGAIEETSLRQVRDIFDVNVLGPLAVIKAVLPAMRARRSGHIVNITSVSGLAVWAGTGIYGATKFAMECIGRTLAMEVEPLGIKVINVAPGGLKTGFAGGALEDSIENMTDYAETAHQARAILTGHRGEEPNDPVLAAQVIMTFIGAADPPRCLLLGEDAFRYAQREIAMLKKDFSHWRSMILSVGIKNKD</sequence>
<name>A0ABZ3D1L9_9PROT</name>
<reference evidence="5 6" key="1">
    <citation type="submission" date="2024-04" db="EMBL/GenBank/DDBJ databases">
        <title>Complete genome sequence of Nguyenibacter vanlangesis HBCM-1154, a strain capable of nitrogen fixation, IAA production, and phosphorus solubilization isolated from sugarcane soil.</title>
        <authorList>
            <person name="MY HANH P."/>
        </authorList>
    </citation>
    <scope>NUCLEOTIDE SEQUENCE [LARGE SCALE GENOMIC DNA]</scope>
    <source>
        <strain evidence="5 6">HBCM 1154</strain>
    </source>
</reference>
<proteinExistence type="inferred from homology"/>
<dbReference type="InterPro" id="IPR036291">
    <property type="entry name" value="NAD(P)-bd_dom_sf"/>
</dbReference>
<dbReference type="InterPro" id="IPR057326">
    <property type="entry name" value="KR_dom"/>
</dbReference>
<dbReference type="EMBL" id="CP152276">
    <property type="protein sequence ID" value="XAE41646.1"/>
    <property type="molecule type" value="Genomic_DNA"/>
</dbReference>
<dbReference type="Pfam" id="PF00106">
    <property type="entry name" value="adh_short"/>
    <property type="match status" value="1"/>
</dbReference>
<evidence type="ECO:0000256" key="2">
    <source>
        <dbReference type="ARBA" id="ARBA00023002"/>
    </source>
</evidence>
<keyword evidence="6" id="KW-1185">Reference proteome</keyword>
<dbReference type="CDD" id="cd05374">
    <property type="entry name" value="17beta-HSD-like_SDR_c"/>
    <property type="match status" value="1"/>
</dbReference>
<protein>
    <submittedName>
        <fullName evidence="5">Oxidoreductase</fullName>
    </submittedName>
</protein>
<accession>A0ABZ3D1L9</accession>
<evidence type="ECO:0000313" key="6">
    <source>
        <dbReference type="Proteomes" id="UP001449795"/>
    </source>
</evidence>
<dbReference type="InterPro" id="IPR020904">
    <property type="entry name" value="Sc_DH/Rdtase_CS"/>
</dbReference>
<evidence type="ECO:0000313" key="5">
    <source>
        <dbReference type="EMBL" id="XAE41646.1"/>
    </source>
</evidence>
<dbReference type="RefSeq" id="WP_342627523.1">
    <property type="nucleotide sequence ID" value="NZ_CP152276.1"/>
</dbReference>
<dbReference type="SMART" id="SM00822">
    <property type="entry name" value="PKS_KR"/>
    <property type="match status" value="1"/>
</dbReference>
<dbReference type="PROSITE" id="PS00061">
    <property type="entry name" value="ADH_SHORT"/>
    <property type="match status" value="1"/>
</dbReference>
<comment type="similarity">
    <text evidence="1 3">Belongs to the short-chain dehydrogenases/reductases (SDR) family.</text>
</comment>
<gene>
    <name evidence="5" type="ORF">AAC691_15320</name>
</gene>
<dbReference type="Proteomes" id="UP001449795">
    <property type="component" value="Chromosome"/>
</dbReference>
<dbReference type="InterPro" id="IPR051911">
    <property type="entry name" value="SDR_oxidoreductase"/>
</dbReference>
<feature type="domain" description="Ketoreductase" evidence="4">
    <location>
        <begin position="8"/>
        <end position="150"/>
    </location>
</feature>
<dbReference type="PRINTS" id="PR00080">
    <property type="entry name" value="SDRFAMILY"/>
</dbReference>
<keyword evidence="2" id="KW-0560">Oxidoreductase</keyword>